<proteinExistence type="predicted"/>
<dbReference type="Pfam" id="PF03478">
    <property type="entry name" value="Beta-prop_KIB1-4"/>
    <property type="match status" value="1"/>
</dbReference>
<reference evidence="3" key="1">
    <citation type="submission" date="2013-09" db="EMBL/GenBank/DDBJ databases">
        <title>Corchorus olitorius genome sequencing.</title>
        <authorList>
            <person name="Alam M."/>
            <person name="Haque M.S."/>
            <person name="Islam M.S."/>
            <person name="Emdad E.M."/>
            <person name="Islam M.M."/>
            <person name="Ahmed B."/>
            <person name="Halim A."/>
            <person name="Hossen Q.M.M."/>
            <person name="Hossain M.Z."/>
            <person name="Ahmed R."/>
            <person name="Khan M.M."/>
            <person name="Islam R."/>
            <person name="Rashid M.M."/>
            <person name="Khan S.A."/>
            <person name="Rahman M.S."/>
            <person name="Alam M."/>
            <person name="Yahiya A.S."/>
            <person name="Khan M.S."/>
            <person name="Azam M.S."/>
            <person name="Haque T."/>
            <person name="Lashkar M.Z.H."/>
            <person name="Akhand A.I."/>
            <person name="Morshed G."/>
            <person name="Roy S."/>
            <person name="Uddin K.S."/>
            <person name="Rabeya T."/>
            <person name="Hossain A.S."/>
            <person name="Chowdhury A."/>
            <person name="Snigdha A.R."/>
            <person name="Mortoza M.S."/>
            <person name="Matin S.A."/>
            <person name="Hoque S.M.E."/>
            <person name="Islam M.K."/>
            <person name="Roy D.K."/>
            <person name="Haider R."/>
            <person name="Moosa M.M."/>
            <person name="Elias S.M."/>
            <person name="Hasan A.M."/>
            <person name="Jahan S."/>
            <person name="Shafiuddin M."/>
            <person name="Mahmood N."/>
            <person name="Shommy N.S."/>
        </authorList>
    </citation>
    <scope>NUCLEOTIDE SEQUENCE [LARGE SCALE GENOMIC DNA]</scope>
    <source>
        <strain evidence="3">cv. O-4</strain>
    </source>
</reference>
<dbReference type="AlphaFoldDB" id="A0A1R3INC6"/>
<sequence length="336" mass="38050">MENIVENKRSLLSLPPLVSQKHTPGLILSHGVQGEKQTFFSISQDQYYTRMIPEMENKIILGSSSSSGWLILMDDDADSSNYFLLNLESLEKIQLPFDMDYPDHILMTATPPSGHIVFIQNKDNEKCTLQFYCPDDNQFCTQTLDFCLGSAAASNGKIFCLKNDWSIVIIEIVGSNLQLSNLVVQQIPPMFLSIRGRIIRSLIEHLGEMLLVLGQGLSIFELPWHYDFTVFKLDSSAMAWVEVVDMGEYAIFIDNKSGGICAPCPPTDDEFGICRSNSVYHIPTLDEDEDHDYMYVFDLKEGCTAPYLPCPTLSRQYQSSRWVMLPSIKQLEDLKV</sequence>
<dbReference type="STRING" id="93759.A0A1R3INC6"/>
<organism evidence="2 3">
    <name type="scientific">Corchorus olitorius</name>
    <dbReference type="NCBI Taxonomy" id="93759"/>
    <lineage>
        <taxon>Eukaryota</taxon>
        <taxon>Viridiplantae</taxon>
        <taxon>Streptophyta</taxon>
        <taxon>Embryophyta</taxon>
        <taxon>Tracheophyta</taxon>
        <taxon>Spermatophyta</taxon>
        <taxon>Magnoliopsida</taxon>
        <taxon>eudicotyledons</taxon>
        <taxon>Gunneridae</taxon>
        <taxon>Pentapetalae</taxon>
        <taxon>rosids</taxon>
        <taxon>malvids</taxon>
        <taxon>Malvales</taxon>
        <taxon>Malvaceae</taxon>
        <taxon>Grewioideae</taxon>
        <taxon>Apeibeae</taxon>
        <taxon>Corchorus</taxon>
    </lineage>
</organism>
<evidence type="ECO:0000313" key="2">
    <source>
        <dbReference type="EMBL" id="OMO84056.1"/>
    </source>
</evidence>
<dbReference type="OrthoDB" id="1863935at2759"/>
<feature type="domain" description="KIB1-4 beta-propeller" evidence="1">
    <location>
        <begin position="39"/>
        <end position="298"/>
    </location>
</feature>
<dbReference type="EMBL" id="AWUE01017895">
    <property type="protein sequence ID" value="OMO84056.1"/>
    <property type="molecule type" value="Genomic_DNA"/>
</dbReference>
<dbReference type="InterPro" id="IPR005174">
    <property type="entry name" value="KIB1-4_b-propeller"/>
</dbReference>
<dbReference type="PANTHER" id="PTHR40891:SF1">
    <property type="entry name" value="DUF295 DOMAIN-CONTAINING PROTEIN"/>
    <property type="match status" value="1"/>
</dbReference>
<protein>
    <recommendedName>
        <fullName evidence="1">KIB1-4 beta-propeller domain-containing protein</fullName>
    </recommendedName>
</protein>
<evidence type="ECO:0000313" key="3">
    <source>
        <dbReference type="Proteomes" id="UP000187203"/>
    </source>
</evidence>
<gene>
    <name evidence="2" type="ORF">COLO4_22268</name>
</gene>
<name>A0A1R3INC6_9ROSI</name>
<dbReference type="Proteomes" id="UP000187203">
    <property type="component" value="Unassembled WGS sequence"/>
</dbReference>
<comment type="caution">
    <text evidence="2">The sequence shown here is derived from an EMBL/GenBank/DDBJ whole genome shotgun (WGS) entry which is preliminary data.</text>
</comment>
<accession>A0A1R3INC6</accession>
<keyword evidence="3" id="KW-1185">Reference proteome</keyword>
<evidence type="ECO:0000259" key="1">
    <source>
        <dbReference type="Pfam" id="PF03478"/>
    </source>
</evidence>
<dbReference type="PANTHER" id="PTHR40891">
    <property type="entry name" value="DUF295 DOMAIN-CONTAINING PROTEIN"/>
    <property type="match status" value="1"/>
</dbReference>